<organism evidence="1 2">
    <name type="scientific">Enterococcus aquimarinus</name>
    <dbReference type="NCBI Taxonomy" id="328396"/>
    <lineage>
        <taxon>Bacteria</taxon>
        <taxon>Bacillati</taxon>
        <taxon>Bacillota</taxon>
        <taxon>Bacilli</taxon>
        <taxon>Lactobacillales</taxon>
        <taxon>Enterococcaceae</taxon>
        <taxon>Enterococcus</taxon>
    </lineage>
</organism>
<dbReference type="AlphaFoldDB" id="A0A9E3ZT16"/>
<reference evidence="1" key="1">
    <citation type="journal article" date="2021" name="PeerJ">
        <title>Extensive microbial diversity within the chicken gut microbiome revealed by metagenomics and culture.</title>
        <authorList>
            <person name="Gilroy R."/>
            <person name="Ravi A."/>
            <person name="Getino M."/>
            <person name="Pursley I."/>
            <person name="Horton D.L."/>
            <person name="Alikhan N.F."/>
            <person name="Baker D."/>
            <person name="Gharbi K."/>
            <person name="Hall N."/>
            <person name="Watson M."/>
            <person name="Adriaenssens E.M."/>
            <person name="Foster-Nyarko E."/>
            <person name="Jarju S."/>
            <person name="Secka A."/>
            <person name="Antonio M."/>
            <person name="Oren A."/>
            <person name="Chaudhuri R.R."/>
            <person name="La Ragione R."/>
            <person name="Hildebrand F."/>
            <person name="Pallen M.J."/>
        </authorList>
    </citation>
    <scope>NUCLEOTIDE SEQUENCE</scope>
    <source>
        <strain evidence="1">150</strain>
    </source>
</reference>
<name>A0A9E3ZT16_9ENTE</name>
<dbReference type="EMBL" id="JAJJVO010000043">
    <property type="protein sequence ID" value="MCC9273174.1"/>
    <property type="molecule type" value="Genomic_DNA"/>
</dbReference>
<gene>
    <name evidence="1" type="ORF">K8V42_02665</name>
</gene>
<accession>A0A9E3ZT16</accession>
<evidence type="ECO:0000313" key="2">
    <source>
        <dbReference type="Proteomes" id="UP000813384"/>
    </source>
</evidence>
<protein>
    <submittedName>
        <fullName evidence="1">Uncharacterized protein</fullName>
    </submittedName>
</protein>
<proteinExistence type="predicted"/>
<sequence length="216" mass="25028">MKELLLFQQPFYKGAIKALKQGEEHLNKRLKDNYLKRSIILEEAETICNQIETSFKEGISSLSKDLEDKNRAIINEYKNKVPAYTSGTQELLRRQDFEMRVKYMDAGEIKALIGNKNSQGASLSEYDINVIRSIVSDRKDLTAEKDSIINDLRLLQINNNIGEEWKNDEAYQENQNLIIEIMQTQNYLWVPDETGEYAPKSVKNTLMPIARAYKEN</sequence>
<reference evidence="1" key="2">
    <citation type="submission" date="2021-11" db="EMBL/GenBank/DDBJ databases">
        <authorList>
            <person name="Gilroy R."/>
        </authorList>
    </citation>
    <scope>NUCLEOTIDE SEQUENCE</scope>
    <source>
        <strain evidence="1">150</strain>
    </source>
</reference>
<comment type="caution">
    <text evidence="1">The sequence shown here is derived from an EMBL/GenBank/DDBJ whole genome shotgun (WGS) entry which is preliminary data.</text>
</comment>
<dbReference type="Proteomes" id="UP000813384">
    <property type="component" value="Unassembled WGS sequence"/>
</dbReference>
<evidence type="ECO:0000313" key="1">
    <source>
        <dbReference type="EMBL" id="MCC9273174.1"/>
    </source>
</evidence>